<feature type="region of interest" description="Disordered" evidence="1">
    <location>
        <begin position="140"/>
        <end position="159"/>
    </location>
</feature>
<sequence>IIRDNMLVNPSGLPGHAMGIDMNIEHLIRYLKTLFAAKGIYSNWDRLGNIAAGINYLQLVKKQVTNSLKSGYRGSTHSDVDTSALVWRIAHKANDLELQSVNNDRQFNSTARPVVDIFTAGYKKFQTSSLATFNKKIADMRQGKPSQPEVDEIAPCQIT</sequence>
<proteinExistence type="predicted"/>
<organism evidence="5 6">
    <name type="scientific">Lactarius akahatsu</name>
    <dbReference type="NCBI Taxonomy" id="416441"/>
    <lineage>
        <taxon>Eukaryota</taxon>
        <taxon>Fungi</taxon>
        <taxon>Dikarya</taxon>
        <taxon>Basidiomycota</taxon>
        <taxon>Agaricomycotina</taxon>
        <taxon>Agaricomycetes</taxon>
        <taxon>Russulales</taxon>
        <taxon>Russulaceae</taxon>
        <taxon>Lactarius</taxon>
    </lineage>
</organism>
<name>A0AAD4LKV1_9AGAM</name>
<evidence type="ECO:0000256" key="1">
    <source>
        <dbReference type="SAM" id="MobiDB-lite"/>
    </source>
</evidence>
<dbReference type="AlphaFoldDB" id="A0AAD4LKV1"/>
<gene>
    <name evidence="3" type="ORF">EDB92DRAFT_1775769</name>
    <name evidence="5" type="ORF">EDB92DRAFT_1781707</name>
    <name evidence="4" type="ORF">EDB92DRAFT_1784224</name>
</gene>
<comment type="caution">
    <text evidence="5">The sequence shown here is derived from an EMBL/GenBank/DDBJ whole genome shotgun (WGS) entry which is preliminary data.</text>
</comment>
<keyword evidence="6" id="KW-1185">Reference proteome</keyword>
<protein>
    <recommendedName>
        <fullName evidence="2">DUF6589 domain-containing protein</fullName>
    </recommendedName>
</protein>
<feature type="non-terminal residue" evidence="5">
    <location>
        <position position="159"/>
    </location>
</feature>
<dbReference type="EMBL" id="JAKELL010000011">
    <property type="protein sequence ID" value="KAH8995639.1"/>
    <property type="molecule type" value="Genomic_DNA"/>
</dbReference>
<evidence type="ECO:0000259" key="2">
    <source>
        <dbReference type="Pfam" id="PF20231"/>
    </source>
</evidence>
<feature type="domain" description="DUF6589" evidence="2">
    <location>
        <begin position="1"/>
        <end position="77"/>
    </location>
</feature>
<evidence type="ECO:0000313" key="4">
    <source>
        <dbReference type="EMBL" id="KAH8995636.1"/>
    </source>
</evidence>
<dbReference type="EMBL" id="JAKELL010000448">
    <property type="protein sequence ID" value="KAH8976803.1"/>
    <property type="molecule type" value="Genomic_DNA"/>
</dbReference>
<feature type="non-terminal residue" evidence="5">
    <location>
        <position position="1"/>
    </location>
</feature>
<evidence type="ECO:0000313" key="5">
    <source>
        <dbReference type="EMBL" id="KAH8995639.1"/>
    </source>
</evidence>
<dbReference type="EMBL" id="JAKELL010000011">
    <property type="protein sequence ID" value="KAH8995636.1"/>
    <property type="molecule type" value="Genomic_DNA"/>
</dbReference>
<dbReference type="Proteomes" id="UP001201163">
    <property type="component" value="Unassembled WGS sequence"/>
</dbReference>
<evidence type="ECO:0000313" key="3">
    <source>
        <dbReference type="EMBL" id="KAH8976803.1"/>
    </source>
</evidence>
<evidence type="ECO:0000313" key="6">
    <source>
        <dbReference type="Proteomes" id="UP001201163"/>
    </source>
</evidence>
<reference evidence="5" key="1">
    <citation type="submission" date="2022-01" db="EMBL/GenBank/DDBJ databases">
        <title>Comparative genomics reveals a dynamic genome evolution in the ectomycorrhizal milk-cap (Lactarius) mushrooms.</title>
        <authorList>
            <consortium name="DOE Joint Genome Institute"/>
            <person name="Lebreton A."/>
            <person name="Tang N."/>
            <person name="Kuo A."/>
            <person name="LaButti K."/>
            <person name="Drula E."/>
            <person name="Barry K."/>
            <person name="Clum A."/>
            <person name="Lipzen A."/>
            <person name="Mousain D."/>
            <person name="Ng V."/>
            <person name="Wang R."/>
            <person name="Wang X."/>
            <person name="Dai Y."/>
            <person name="Henrissat B."/>
            <person name="Grigoriev I.V."/>
            <person name="Guerin-Laguette A."/>
            <person name="Yu F."/>
            <person name="Martin F.M."/>
        </authorList>
    </citation>
    <scope>NUCLEOTIDE SEQUENCE</scope>
    <source>
        <strain evidence="5">QP</strain>
    </source>
</reference>
<accession>A0AAD4LKV1</accession>
<dbReference type="InterPro" id="IPR046496">
    <property type="entry name" value="DUF6589"/>
</dbReference>
<dbReference type="Pfam" id="PF20231">
    <property type="entry name" value="DUF6589"/>
    <property type="match status" value="1"/>
</dbReference>